<keyword evidence="4 7" id="KW-1133">Transmembrane helix</keyword>
<evidence type="ECO:0000256" key="1">
    <source>
        <dbReference type="ARBA" id="ARBA00004141"/>
    </source>
</evidence>
<dbReference type="Proteomes" id="UP000764110">
    <property type="component" value="Unassembled WGS sequence"/>
</dbReference>
<dbReference type="InterPro" id="IPR020846">
    <property type="entry name" value="MFS_dom"/>
</dbReference>
<dbReference type="Pfam" id="PF06609">
    <property type="entry name" value="TRI12"/>
    <property type="match status" value="1"/>
</dbReference>
<feature type="transmembrane region" description="Helical" evidence="7">
    <location>
        <begin position="415"/>
        <end position="435"/>
    </location>
</feature>
<protein>
    <recommendedName>
        <fullName evidence="8">Major facilitator superfamily (MFS) profile domain-containing protein</fullName>
    </recommendedName>
</protein>
<comment type="subcellular location">
    <subcellularLocation>
        <location evidence="1">Membrane</location>
        <topology evidence="1">Multi-pass membrane protein</topology>
    </subcellularLocation>
</comment>
<dbReference type="AlphaFoldDB" id="A0A9P8MBT2"/>
<feature type="domain" description="Major facilitator superfamily (MFS) profile" evidence="8">
    <location>
        <begin position="44"/>
        <end position="536"/>
    </location>
</feature>
<evidence type="ECO:0000256" key="6">
    <source>
        <dbReference type="SAM" id="MobiDB-lite"/>
    </source>
</evidence>
<proteinExistence type="predicted"/>
<feature type="transmembrane region" description="Helical" evidence="7">
    <location>
        <begin position="206"/>
        <end position="224"/>
    </location>
</feature>
<feature type="transmembrane region" description="Helical" evidence="7">
    <location>
        <begin position="236"/>
        <end position="257"/>
    </location>
</feature>
<evidence type="ECO:0000256" key="7">
    <source>
        <dbReference type="SAM" id="Phobius"/>
    </source>
</evidence>
<feature type="region of interest" description="Disordered" evidence="6">
    <location>
        <begin position="1"/>
        <end position="41"/>
    </location>
</feature>
<dbReference type="InterPro" id="IPR036259">
    <property type="entry name" value="MFS_trans_sf"/>
</dbReference>
<evidence type="ECO:0000256" key="2">
    <source>
        <dbReference type="ARBA" id="ARBA00022448"/>
    </source>
</evidence>
<dbReference type="PANTHER" id="PTHR23501">
    <property type="entry name" value="MAJOR FACILITATOR SUPERFAMILY"/>
    <property type="match status" value="1"/>
</dbReference>
<feature type="transmembrane region" description="Helical" evidence="7">
    <location>
        <begin position="126"/>
        <end position="146"/>
    </location>
</feature>
<keyword evidence="2" id="KW-0813">Transport</keyword>
<keyword evidence="10" id="KW-1185">Reference proteome</keyword>
<dbReference type="Gene3D" id="1.20.1250.20">
    <property type="entry name" value="MFS general substrate transporter like domains"/>
    <property type="match status" value="2"/>
</dbReference>
<sequence length="605" mass="64530">MAVVPSTPSSIDKPEKHAHPTTVEPWRDEESSREAKVEEDEHANKVITATPAFSSRRDSPVLTNSCSTVYVSPPHGLCCHGGIAPIVYGDIGGVDRWVWFITANLIALAAVAPFVGALSDLLGRRYVAMLGSAFIIIGQIVCVTAHEMNPFIGESVTLEQKPFFLLSAYIVSSAAGMALSGVGAGISELISISGLAEIAPTAQRGVYIAALIMTILPWCPSVMWGQLIAANAHWRYVGVMIIAYTAVGLAVVFFFYSPPPRVNSASLSGKETVSRIDFVGGLTSITGIILLIAGILWGGYMYAWKSAHVLAPFIIGLVLILFFVYWEGWVAKYPMVPRRLGKAPRTLVLIMLIAFISGANFFSVLMLWPTQAYNVYGHDPVAVGLRGLPFGFGVMAGCVITLGLMTWIRGRGIRVLLLVASCVMTAGCGAMAAANRDNEKAVYAILLVSGLGVGGIVIPTSVITTIICPDDLIATITALTLSVRVIGGAIGYAIYYNVLVQKLTPELIKQVSTAMVLGGVKEPEVIKAAIELTSASLTQEILHLPGVDGNVELWQSIVLAGQNAYAMAYPWVYYCSIAFGGVSIVASAFVQDIAQFMDEHVAVVI</sequence>
<dbReference type="PROSITE" id="PS00216">
    <property type="entry name" value="SUGAR_TRANSPORT_1"/>
    <property type="match status" value="1"/>
</dbReference>
<dbReference type="EMBL" id="JACEFI010000007">
    <property type="protein sequence ID" value="KAH0597473.1"/>
    <property type="molecule type" value="Genomic_DNA"/>
</dbReference>
<dbReference type="InterPro" id="IPR010573">
    <property type="entry name" value="MFS_Str1/Tri12-like"/>
</dbReference>
<feature type="transmembrane region" description="Helical" evidence="7">
    <location>
        <begin position="306"/>
        <end position="326"/>
    </location>
</feature>
<evidence type="ECO:0000259" key="8">
    <source>
        <dbReference type="PROSITE" id="PS50850"/>
    </source>
</evidence>
<keyword evidence="5 7" id="KW-0472">Membrane</keyword>
<dbReference type="SUPFAM" id="SSF103473">
    <property type="entry name" value="MFS general substrate transporter"/>
    <property type="match status" value="1"/>
</dbReference>
<name>A0A9P8MBT2_9HYPO</name>
<accession>A0A9P8MBT2</accession>
<feature type="transmembrane region" description="Helical" evidence="7">
    <location>
        <begin position="388"/>
        <end position="408"/>
    </location>
</feature>
<evidence type="ECO:0000313" key="9">
    <source>
        <dbReference type="EMBL" id="KAH0597473.1"/>
    </source>
</evidence>
<gene>
    <name evidence="9" type="ORF">MHUMG1_04851</name>
</gene>
<evidence type="ECO:0000313" key="10">
    <source>
        <dbReference type="Proteomes" id="UP000764110"/>
    </source>
</evidence>
<dbReference type="GO" id="GO:0005886">
    <property type="term" value="C:plasma membrane"/>
    <property type="evidence" value="ECO:0007669"/>
    <property type="project" value="TreeGrafter"/>
</dbReference>
<evidence type="ECO:0000256" key="4">
    <source>
        <dbReference type="ARBA" id="ARBA00022989"/>
    </source>
</evidence>
<dbReference type="PANTHER" id="PTHR23501:SF109">
    <property type="entry name" value="MAJOR FACILITATOR SUPERFAMILY (MFS) PROFILE DOMAIN-CONTAINING PROTEIN-RELATED"/>
    <property type="match status" value="1"/>
</dbReference>
<keyword evidence="3 7" id="KW-0812">Transmembrane</keyword>
<dbReference type="GO" id="GO:0022857">
    <property type="term" value="F:transmembrane transporter activity"/>
    <property type="evidence" value="ECO:0007669"/>
    <property type="project" value="InterPro"/>
</dbReference>
<dbReference type="PROSITE" id="PS50850">
    <property type="entry name" value="MFS"/>
    <property type="match status" value="1"/>
</dbReference>
<comment type="caution">
    <text evidence="9">The sequence shown here is derived from an EMBL/GenBank/DDBJ whole genome shotgun (WGS) entry which is preliminary data.</text>
</comment>
<feature type="transmembrane region" description="Helical" evidence="7">
    <location>
        <begin position="571"/>
        <end position="590"/>
    </location>
</feature>
<feature type="transmembrane region" description="Helical" evidence="7">
    <location>
        <begin position="347"/>
        <end position="368"/>
    </location>
</feature>
<feature type="transmembrane region" description="Helical" evidence="7">
    <location>
        <begin position="278"/>
        <end position="300"/>
    </location>
</feature>
<feature type="transmembrane region" description="Helical" evidence="7">
    <location>
        <begin position="97"/>
        <end position="119"/>
    </location>
</feature>
<feature type="compositionally biased region" description="Basic and acidic residues" evidence="6">
    <location>
        <begin position="25"/>
        <end position="36"/>
    </location>
</feature>
<feature type="transmembrane region" description="Helical" evidence="7">
    <location>
        <begin position="472"/>
        <end position="495"/>
    </location>
</feature>
<reference evidence="9 10" key="1">
    <citation type="submission" date="2020-07" db="EMBL/GenBank/DDBJ databases">
        <title>Metarhizium humberi genome.</title>
        <authorList>
            <person name="Lysoe E."/>
        </authorList>
    </citation>
    <scope>NUCLEOTIDE SEQUENCE [LARGE SCALE GENOMIC DNA]</scope>
    <source>
        <strain evidence="9 10">ESALQ1638</strain>
    </source>
</reference>
<feature type="transmembrane region" description="Helical" evidence="7">
    <location>
        <begin position="441"/>
        <end position="460"/>
    </location>
</feature>
<feature type="compositionally biased region" description="Polar residues" evidence="6">
    <location>
        <begin position="1"/>
        <end position="10"/>
    </location>
</feature>
<evidence type="ECO:0000256" key="3">
    <source>
        <dbReference type="ARBA" id="ARBA00022692"/>
    </source>
</evidence>
<organism evidence="9 10">
    <name type="scientific">Metarhizium humberi</name>
    <dbReference type="NCBI Taxonomy" id="2596975"/>
    <lineage>
        <taxon>Eukaryota</taxon>
        <taxon>Fungi</taxon>
        <taxon>Dikarya</taxon>
        <taxon>Ascomycota</taxon>
        <taxon>Pezizomycotina</taxon>
        <taxon>Sordariomycetes</taxon>
        <taxon>Hypocreomycetidae</taxon>
        <taxon>Hypocreales</taxon>
        <taxon>Clavicipitaceae</taxon>
        <taxon>Metarhizium</taxon>
    </lineage>
</organism>
<feature type="transmembrane region" description="Helical" evidence="7">
    <location>
        <begin position="166"/>
        <end position="186"/>
    </location>
</feature>
<dbReference type="InterPro" id="IPR005829">
    <property type="entry name" value="Sugar_transporter_CS"/>
</dbReference>
<evidence type="ECO:0000256" key="5">
    <source>
        <dbReference type="ARBA" id="ARBA00023136"/>
    </source>
</evidence>